<gene>
    <name evidence="1" type="ORF">BDU57DRAFT_516639</name>
</gene>
<proteinExistence type="predicted"/>
<accession>A0A6A5QNP8</accession>
<protein>
    <submittedName>
        <fullName evidence="1">Uncharacterized protein</fullName>
    </submittedName>
</protein>
<evidence type="ECO:0000313" key="1">
    <source>
        <dbReference type="EMBL" id="KAF1916498.1"/>
    </source>
</evidence>
<reference evidence="1" key="1">
    <citation type="journal article" date="2020" name="Stud. Mycol.">
        <title>101 Dothideomycetes genomes: a test case for predicting lifestyles and emergence of pathogens.</title>
        <authorList>
            <person name="Haridas S."/>
            <person name="Albert R."/>
            <person name="Binder M."/>
            <person name="Bloem J."/>
            <person name="Labutti K."/>
            <person name="Salamov A."/>
            <person name="Andreopoulos B."/>
            <person name="Baker S."/>
            <person name="Barry K."/>
            <person name="Bills G."/>
            <person name="Bluhm B."/>
            <person name="Cannon C."/>
            <person name="Castanera R."/>
            <person name="Culley D."/>
            <person name="Daum C."/>
            <person name="Ezra D."/>
            <person name="Gonzalez J."/>
            <person name="Henrissat B."/>
            <person name="Kuo A."/>
            <person name="Liang C."/>
            <person name="Lipzen A."/>
            <person name="Lutzoni F."/>
            <person name="Magnuson J."/>
            <person name="Mondo S."/>
            <person name="Nolan M."/>
            <person name="Ohm R."/>
            <person name="Pangilinan J."/>
            <person name="Park H.-J."/>
            <person name="Ramirez L."/>
            <person name="Alfaro M."/>
            <person name="Sun H."/>
            <person name="Tritt A."/>
            <person name="Yoshinaga Y."/>
            <person name="Zwiers L.-H."/>
            <person name="Turgeon B."/>
            <person name="Goodwin S."/>
            <person name="Spatafora J."/>
            <person name="Crous P."/>
            <person name="Grigoriev I."/>
        </authorList>
    </citation>
    <scope>NUCLEOTIDE SEQUENCE</scope>
    <source>
        <strain evidence="1">HMLAC05119</strain>
    </source>
</reference>
<dbReference type="AlphaFoldDB" id="A0A6A5QNP8"/>
<dbReference type="EMBL" id="ML979135">
    <property type="protein sequence ID" value="KAF1916498.1"/>
    <property type="molecule type" value="Genomic_DNA"/>
</dbReference>
<dbReference type="OrthoDB" id="3797209at2759"/>
<evidence type="ECO:0000313" key="2">
    <source>
        <dbReference type="Proteomes" id="UP000800096"/>
    </source>
</evidence>
<organism evidence="1 2">
    <name type="scientific">Ampelomyces quisqualis</name>
    <name type="common">Powdery mildew agent</name>
    <dbReference type="NCBI Taxonomy" id="50730"/>
    <lineage>
        <taxon>Eukaryota</taxon>
        <taxon>Fungi</taxon>
        <taxon>Dikarya</taxon>
        <taxon>Ascomycota</taxon>
        <taxon>Pezizomycotina</taxon>
        <taxon>Dothideomycetes</taxon>
        <taxon>Pleosporomycetidae</taxon>
        <taxon>Pleosporales</taxon>
        <taxon>Pleosporineae</taxon>
        <taxon>Phaeosphaeriaceae</taxon>
        <taxon>Ampelomyces</taxon>
    </lineage>
</organism>
<keyword evidence="2" id="KW-1185">Reference proteome</keyword>
<name>A0A6A5QNP8_AMPQU</name>
<sequence>MPQFKEDSMSATPATIQARRAHPNTLTVFVAARLRFPVASPSPLYPGMNEALNTEAFPDFVDLLSPGEAGTLHCIEHCSEDICRRMIASGHSVPPCRCGAEIVQEEQPVISPESIGPEINLTDGIFDTIVDISPVTEMVKINRDDAHKLVAQFEPLVVLRALDDLEFMGEIRASQLGEPNRVATEVIMTAFDLISLYFRRTMKNDAIRTVKPGDLRVELKVYLSTGLVEWIQDHCTQWEQDEIFDEMEDVRFIFEAARMDLAGAVSDLWIECLEDIVGLFVWRDAEVRRYELGQTNARHQPYLYAVPGNVWLNSE</sequence>
<dbReference type="Proteomes" id="UP000800096">
    <property type="component" value="Unassembled WGS sequence"/>
</dbReference>